<organism evidence="1 2">
    <name type="scientific">Deinococcus reticulitermitis</name>
    <dbReference type="NCBI Taxonomy" id="856736"/>
    <lineage>
        <taxon>Bacteria</taxon>
        <taxon>Thermotogati</taxon>
        <taxon>Deinococcota</taxon>
        <taxon>Deinococci</taxon>
        <taxon>Deinococcales</taxon>
        <taxon>Deinococcaceae</taxon>
        <taxon>Deinococcus</taxon>
    </lineage>
</organism>
<protein>
    <submittedName>
        <fullName evidence="1">Uncharacterized protein</fullName>
    </submittedName>
</protein>
<proteinExistence type="predicted"/>
<gene>
    <name evidence="1" type="ORF">SAMN04488058_1078</name>
</gene>
<evidence type="ECO:0000313" key="1">
    <source>
        <dbReference type="EMBL" id="SEJ37056.1"/>
    </source>
</evidence>
<keyword evidence="2" id="KW-1185">Reference proteome</keyword>
<dbReference type="Proteomes" id="UP000199223">
    <property type="component" value="Unassembled WGS sequence"/>
</dbReference>
<dbReference type="OrthoDB" id="56313at2"/>
<dbReference type="STRING" id="856736.SAMN04488058_1078"/>
<reference evidence="2" key="1">
    <citation type="submission" date="2016-10" db="EMBL/GenBank/DDBJ databases">
        <authorList>
            <person name="Varghese N."/>
            <person name="Submissions S."/>
        </authorList>
    </citation>
    <scope>NUCLEOTIDE SEQUENCE [LARGE SCALE GENOMIC DNA]</scope>
    <source>
        <strain evidence="2">CGMCC 1.10218</strain>
    </source>
</reference>
<dbReference type="EMBL" id="FNZA01000007">
    <property type="protein sequence ID" value="SEJ37056.1"/>
    <property type="molecule type" value="Genomic_DNA"/>
</dbReference>
<dbReference type="AlphaFoldDB" id="A0A1H6Y994"/>
<accession>A0A1H6Y994</accession>
<evidence type="ECO:0000313" key="2">
    <source>
        <dbReference type="Proteomes" id="UP000199223"/>
    </source>
</evidence>
<name>A0A1H6Y994_9DEIO</name>
<sequence>MSPQTERFVRRATRGLWGTARRAAQLELRGTVEDKVYRLRLLGLTEAEATERALRDLGSPARIACELGAVHTAPQALKVALLTAMAGLLSFQAVAQTTTVRTLSSWPVSRCGAETRDTAGMDARERALYANFLKLRGGQAGVQAQCRAEAQSMSDLIRVGDVLRAFRDNGVKVELVAGTDAFYHLTFPGERQTVSLNLSRGITQASQGLEVMETAFLASILASQLPSRIPVRLEGRENPVLYIGPAKMRLGTASNPVQTTDLYLFPALEAAQQQWQDLGFQTSDGWAATFDYGKERKQSEFISAPGLPDGFYALALASGDGPPMLGIVEARGGRLPSSRADYMVGYTPVPQLVSSLTELEKVARQGKTGLLVFRLDVPDLRKLTLTPVAATGLRIQRGAEKP</sequence>
<dbReference type="RefSeq" id="WP_092264341.1">
    <property type="nucleotide sequence ID" value="NZ_FNZA01000007.1"/>
</dbReference>